<name>A0A8T1MS39_CLOSI</name>
<gene>
    <name evidence="2" type="ORF">CSKR_201614</name>
</gene>
<proteinExistence type="predicted"/>
<organism evidence="2 3">
    <name type="scientific">Clonorchis sinensis</name>
    <name type="common">Chinese liver fluke</name>
    <dbReference type="NCBI Taxonomy" id="79923"/>
    <lineage>
        <taxon>Eukaryota</taxon>
        <taxon>Metazoa</taxon>
        <taxon>Spiralia</taxon>
        <taxon>Lophotrochozoa</taxon>
        <taxon>Platyhelminthes</taxon>
        <taxon>Trematoda</taxon>
        <taxon>Digenea</taxon>
        <taxon>Opisthorchiida</taxon>
        <taxon>Opisthorchiata</taxon>
        <taxon>Opisthorchiidae</taxon>
        <taxon>Clonorchis</taxon>
    </lineage>
</organism>
<reference evidence="2 3" key="1">
    <citation type="journal article" date="2018" name="Biotechnol. Adv.">
        <title>Improved genomic resources and new bioinformatic workflow for the carcinogenic parasite Clonorchis sinensis: Biotechnological implications.</title>
        <authorList>
            <person name="Wang D."/>
            <person name="Korhonen P.K."/>
            <person name="Gasser R.B."/>
            <person name="Young N.D."/>
        </authorList>
    </citation>
    <scope>NUCLEOTIDE SEQUENCE [LARGE SCALE GENOMIC DNA]</scope>
    <source>
        <strain evidence="2">Cs-k2</strain>
    </source>
</reference>
<protein>
    <submittedName>
        <fullName evidence="2">Uncharacterized protein</fullName>
    </submittedName>
</protein>
<dbReference type="Proteomes" id="UP000286415">
    <property type="component" value="Unassembled WGS sequence"/>
</dbReference>
<feature type="region of interest" description="Disordered" evidence="1">
    <location>
        <begin position="1"/>
        <end position="37"/>
    </location>
</feature>
<dbReference type="AlphaFoldDB" id="A0A8T1MS39"/>
<evidence type="ECO:0000313" key="3">
    <source>
        <dbReference type="Proteomes" id="UP000286415"/>
    </source>
</evidence>
<accession>A0A8T1MS39</accession>
<dbReference type="EMBL" id="NIRI02000042">
    <property type="protein sequence ID" value="KAG5452184.1"/>
    <property type="molecule type" value="Genomic_DNA"/>
</dbReference>
<reference evidence="2 3" key="2">
    <citation type="journal article" date="2021" name="Genomics">
        <title>High-quality reference genome for Clonorchis sinensis.</title>
        <authorList>
            <person name="Young N.D."/>
            <person name="Stroehlein A.J."/>
            <person name="Kinkar L."/>
            <person name="Wang T."/>
            <person name="Sohn W.M."/>
            <person name="Chang B.C.H."/>
            <person name="Kaur P."/>
            <person name="Weisz D."/>
            <person name="Dudchenko O."/>
            <person name="Aiden E.L."/>
            <person name="Korhonen P.K."/>
            <person name="Gasser R.B."/>
        </authorList>
    </citation>
    <scope>NUCLEOTIDE SEQUENCE [LARGE SCALE GENOMIC DNA]</scope>
    <source>
        <strain evidence="2">Cs-k2</strain>
    </source>
</reference>
<evidence type="ECO:0000256" key="1">
    <source>
        <dbReference type="SAM" id="MobiDB-lite"/>
    </source>
</evidence>
<keyword evidence="3" id="KW-1185">Reference proteome</keyword>
<evidence type="ECO:0000313" key="2">
    <source>
        <dbReference type="EMBL" id="KAG5452184.1"/>
    </source>
</evidence>
<sequence>MPNGQDPEASEATAGRNAGPKPPHHSQLGAETASELNSHVAGQIGHVAGPISDPWLLIVYGTITAIHEVKTSTQISSCDASSTTPSAEDETCGVKFLLPPPRAIYSESRHQMHWHIQILAGQ</sequence>
<comment type="caution">
    <text evidence="2">The sequence shown here is derived from an EMBL/GenBank/DDBJ whole genome shotgun (WGS) entry which is preliminary data.</text>
</comment>